<dbReference type="Proteomes" id="UP000282106">
    <property type="component" value="Unassembled WGS sequence"/>
</dbReference>
<dbReference type="UniPathway" id="UPA00282"/>
<evidence type="ECO:0000313" key="13">
    <source>
        <dbReference type="Proteomes" id="UP000282106"/>
    </source>
</evidence>
<sequence length="497" mass="54181">MDQQRIESMSAVDRAWLEMDSPGNPMVVNALIDFAPPLDAEALRAELLARLQRYPRFRQRADDAHTPPRWVEDGELLADYHAHVEPPERWRPDCDLAAAVARQVCQPLDRALPLWRLFLYPRADGGLTALVRVHHAIADGIALVRMLMALTDAGQQAAGKEPAVRLEPGRHGPLAGLIARLDALNRAAERFIDFGREDLRHPGRIPAQLRELRGLLASAGQVLRLPQDNPPALRQPLSGQRALAWTSGIALAPVRRRARVEGVKVNDLFLAAVTAAFARYLDEQGVPVSARQNLRVSVPVNLRPPTTDDLGNCFGLVLVDLPLGQGDRRKRLKLVAERMAELKHSPTARSVLLALAAAGHLPVPLEKRLVAGVAGKSVAVVSNLRGPERPLRIAGVCLRELVFWPPQAGGVGIGVSLFSYRRRVSVGISADRALLADPARWLALFQEELQALLGRPSRKPAAVKSEVKGEAKSRRVGRRAAASPRTAGSRRRAGAGP</sequence>
<evidence type="ECO:0000256" key="9">
    <source>
        <dbReference type="SAM" id="MobiDB-lite"/>
    </source>
</evidence>
<protein>
    <recommendedName>
        <fullName evidence="4">diacylglycerol O-acyltransferase</fullName>
        <ecNumber evidence="4">2.3.1.20</ecNumber>
    </recommendedName>
</protein>
<evidence type="ECO:0000256" key="4">
    <source>
        <dbReference type="ARBA" id="ARBA00013244"/>
    </source>
</evidence>
<keyword evidence="5" id="KW-0808">Transferase</keyword>
<dbReference type="Pfam" id="PF03007">
    <property type="entry name" value="WS_DGAT_cat"/>
    <property type="match status" value="1"/>
</dbReference>
<evidence type="ECO:0000256" key="5">
    <source>
        <dbReference type="ARBA" id="ARBA00022679"/>
    </source>
</evidence>
<dbReference type="GO" id="GO:0006071">
    <property type="term" value="P:glycerol metabolic process"/>
    <property type="evidence" value="ECO:0007669"/>
    <property type="project" value="UniProtKB-KW"/>
</dbReference>
<keyword evidence="6" id="KW-0319">Glycerol metabolism</keyword>
<dbReference type="InterPro" id="IPR045034">
    <property type="entry name" value="O-acyltransferase_WSD1-like"/>
</dbReference>
<evidence type="ECO:0000259" key="11">
    <source>
        <dbReference type="Pfam" id="PF06974"/>
    </source>
</evidence>
<dbReference type="InParanoid" id="A0A3N0V7G9"/>
<feature type="region of interest" description="Disordered" evidence="9">
    <location>
        <begin position="456"/>
        <end position="497"/>
    </location>
</feature>
<dbReference type="GO" id="GO:0019432">
    <property type="term" value="P:triglyceride biosynthetic process"/>
    <property type="evidence" value="ECO:0007669"/>
    <property type="project" value="UniProtKB-UniPathway"/>
</dbReference>
<evidence type="ECO:0000256" key="6">
    <source>
        <dbReference type="ARBA" id="ARBA00022798"/>
    </source>
</evidence>
<dbReference type="InterPro" id="IPR023213">
    <property type="entry name" value="CAT-like_dom_sf"/>
</dbReference>
<keyword evidence="13" id="KW-1185">Reference proteome</keyword>
<evidence type="ECO:0000313" key="12">
    <source>
        <dbReference type="EMBL" id="ROH88740.1"/>
    </source>
</evidence>
<comment type="catalytic activity">
    <reaction evidence="8">
        <text>an acyl-CoA + a 1,2-diacyl-sn-glycerol = a triacyl-sn-glycerol + CoA</text>
        <dbReference type="Rhea" id="RHEA:10868"/>
        <dbReference type="ChEBI" id="CHEBI:17815"/>
        <dbReference type="ChEBI" id="CHEBI:57287"/>
        <dbReference type="ChEBI" id="CHEBI:58342"/>
        <dbReference type="ChEBI" id="CHEBI:64615"/>
        <dbReference type="EC" id="2.3.1.20"/>
    </reaction>
</comment>
<comment type="pathway">
    <text evidence="2">Lipid metabolism.</text>
</comment>
<gene>
    <name evidence="12" type="ORF">ED208_13070</name>
</gene>
<dbReference type="PANTHER" id="PTHR31650">
    <property type="entry name" value="O-ACYLTRANSFERASE (WSD1-LIKE) FAMILY PROTEIN"/>
    <property type="match status" value="1"/>
</dbReference>
<dbReference type="PANTHER" id="PTHR31650:SF1">
    <property type="entry name" value="WAX ESTER SYNTHASE_DIACYLGLYCEROL ACYLTRANSFERASE 4-RELATED"/>
    <property type="match status" value="1"/>
</dbReference>
<comment type="caution">
    <text evidence="12">The sequence shown here is derived from an EMBL/GenBank/DDBJ whole genome shotgun (WGS) entry which is preliminary data.</text>
</comment>
<evidence type="ECO:0000256" key="8">
    <source>
        <dbReference type="ARBA" id="ARBA00048109"/>
    </source>
</evidence>
<evidence type="ECO:0000256" key="1">
    <source>
        <dbReference type="ARBA" id="ARBA00004771"/>
    </source>
</evidence>
<dbReference type="GO" id="GO:0004144">
    <property type="term" value="F:diacylglycerol O-acyltransferase activity"/>
    <property type="evidence" value="ECO:0007669"/>
    <property type="project" value="UniProtKB-EC"/>
</dbReference>
<proteinExistence type="inferred from homology"/>
<dbReference type="SUPFAM" id="SSF52777">
    <property type="entry name" value="CoA-dependent acyltransferases"/>
    <property type="match status" value="2"/>
</dbReference>
<dbReference type="GO" id="GO:0005886">
    <property type="term" value="C:plasma membrane"/>
    <property type="evidence" value="ECO:0007669"/>
    <property type="project" value="TreeGrafter"/>
</dbReference>
<dbReference type="RefSeq" id="WP_123212362.1">
    <property type="nucleotide sequence ID" value="NZ_RJVO01000006.1"/>
</dbReference>
<comment type="similarity">
    <text evidence="3">Belongs to the long-chain O-acyltransferase family.</text>
</comment>
<dbReference type="Gene3D" id="3.30.559.10">
    <property type="entry name" value="Chloramphenicol acetyltransferase-like domain"/>
    <property type="match status" value="1"/>
</dbReference>
<feature type="compositionally biased region" description="Basic residues" evidence="9">
    <location>
        <begin position="488"/>
        <end position="497"/>
    </location>
</feature>
<evidence type="ECO:0000259" key="10">
    <source>
        <dbReference type="Pfam" id="PF03007"/>
    </source>
</evidence>
<accession>A0A3N0V7G9</accession>
<organism evidence="12 13">
    <name type="scientific">Stagnimonas aquatica</name>
    <dbReference type="NCBI Taxonomy" id="2689987"/>
    <lineage>
        <taxon>Bacteria</taxon>
        <taxon>Pseudomonadati</taxon>
        <taxon>Pseudomonadota</taxon>
        <taxon>Gammaproteobacteria</taxon>
        <taxon>Nevskiales</taxon>
        <taxon>Nevskiaceae</taxon>
        <taxon>Stagnimonas</taxon>
    </lineage>
</organism>
<feature type="domain" description="O-acyltransferase WSD1-like N-terminal" evidence="10">
    <location>
        <begin position="9"/>
        <end position="268"/>
    </location>
</feature>
<dbReference type="InterPro" id="IPR009721">
    <property type="entry name" value="O-acyltransferase_WSD1_C"/>
</dbReference>
<dbReference type="Pfam" id="PF06974">
    <property type="entry name" value="WS_DGAT_C"/>
    <property type="match status" value="1"/>
</dbReference>
<keyword evidence="7" id="KW-0012">Acyltransferase</keyword>
<dbReference type="AlphaFoldDB" id="A0A3N0V7G9"/>
<feature type="domain" description="O-acyltransferase WSD1 C-terminal" evidence="11">
    <location>
        <begin position="311"/>
        <end position="452"/>
    </location>
</feature>
<name>A0A3N0V7G9_9GAMM</name>
<evidence type="ECO:0000256" key="2">
    <source>
        <dbReference type="ARBA" id="ARBA00005189"/>
    </source>
</evidence>
<comment type="pathway">
    <text evidence="1">Glycerolipid metabolism; triacylglycerol biosynthesis.</text>
</comment>
<reference evidence="12 13" key="1">
    <citation type="submission" date="2018-10" db="EMBL/GenBank/DDBJ databases">
        <authorList>
            <person name="Chen W.-M."/>
        </authorList>
    </citation>
    <scope>NUCLEOTIDE SEQUENCE [LARGE SCALE GENOMIC DNA]</scope>
    <source>
        <strain evidence="12 13">THS-13</strain>
    </source>
</reference>
<dbReference type="EC" id="2.3.1.20" evidence="4"/>
<dbReference type="InterPro" id="IPR004255">
    <property type="entry name" value="O-acyltransferase_WSD1_N"/>
</dbReference>
<evidence type="ECO:0000256" key="7">
    <source>
        <dbReference type="ARBA" id="ARBA00023315"/>
    </source>
</evidence>
<evidence type="ECO:0000256" key="3">
    <source>
        <dbReference type="ARBA" id="ARBA00009587"/>
    </source>
</evidence>
<dbReference type="EMBL" id="RJVO01000006">
    <property type="protein sequence ID" value="ROH88740.1"/>
    <property type="molecule type" value="Genomic_DNA"/>
</dbReference>
<dbReference type="Gene3D" id="3.30.559.30">
    <property type="entry name" value="Nonribosomal peptide synthetase, condensation domain"/>
    <property type="match status" value="1"/>
</dbReference>